<sequence length="444" mass="49871">MNPIAQELNNIINGSNPHIFEMLSNMGKALFFPKGILSQSAEAKQYAFKINATIGIAKEGNSVLSLPSVTKYIKDIDPDDYLSYAPSFGVMDLRKKWKSAIYKKNPSLKNKKISLPVVTSGITHGISILSDMWVDSNDVIVLPDMMWGNYNMSFCIRNSARIVNYKAYDDQLTRFNVESFEQVIREQAKENDKIVTVLNFPHNPSGYSLSVAEADKVASILIDVARQGTNVVAACDDAYFGLFFEEETSKESIFSKLTGADKRLVAVKLDGATKEDYVWGFRTGFITYGICGDDPYSVHNNDDNVLEALEKKTAGCIRGNISNASHLSQTILLKSMDDMNYDAYKQEKFELIKSRALKMKEVLKDPKFKDAFDIYPFNSGYFMCIRLKDVNAEQLRLHLLENYGTGLIALGEKNIRVAFSCLEESDVEILFDIILKGINDLRQG</sequence>
<proteinExistence type="inferred from homology"/>
<gene>
    <name evidence="7" type="ORF">SAMN04487931_103174</name>
</gene>
<feature type="domain" description="Aminotransferase class I/classII large" evidence="6">
    <location>
        <begin position="59"/>
        <end position="433"/>
    </location>
</feature>
<evidence type="ECO:0000256" key="4">
    <source>
        <dbReference type="ARBA" id="ARBA00022679"/>
    </source>
</evidence>
<dbReference type="CDD" id="cd00609">
    <property type="entry name" value="AAT_like"/>
    <property type="match status" value="1"/>
</dbReference>
<comment type="cofactor">
    <cofactor evidence="1">
        <name>pyridoxal 5'-phosphate</name>
        <dbReference type="ChEBI" id="CHEBI:597326"/>
    </cofactor>
</comment>
<reference evidence="8" key="1">
    <citation type="submission" date="2016-10" db="EMBL/GenBank/DDBJ databases">
        <authorList>
            <person name="Varghese N."/>
            <person name="Submissions S."/>
        </authorList>
    </citation>
    <scope>NUCLEOTIDE SEQUENCE [LARGE SCALE GENOMIC DNA]</scope>
    <source>
        <strain evidence="8">DSM 3384</strain>
    </source>
</reference>
<dbReference type="GO" id="GO:0006520">
    <property type="term" value="P:amino acid metabolic process"/>
    <property type="evidence" value="ECO:0007669"/>
    <property type="project" value="InterPro"/>
</dbReference>
<evidence type="ECO:0000256" key="5">
    <source>
        <dbReference type="ARBA" id="ARBA00022898"/>
    </source>
</evidence>
<evidence type="ECO:0000313" key="7">
    <source>
        <dbReference type="EMBL" id="SDT95393.1"/>
    </source>
</evidence>
<dbReference type="InterPro" id="IPR015421">
    <property type="entry name" value="PyrdxlP-dep_Trfase_major"/>
</dbReference>
<keyword evidence="8" id="KW-1185">Reference proteome</keyword>
<dbReference type="InterPro" id="IPR015424">
    <property type="entry name" value="PyrdxlP-dep_Trfase"/>
</dbReference>
<dbReference type="Proteomes" id="UP000199608">
    <property type="component" value="Unassembled WGS sequence"/>
</dbReference>
<keyword evidence="5" id="KW-0663">Pyridoxal phosphate</keyword>
<dbReference type="InterPro" id="IPR015422">
    <property type="entry name" value="PyrdxlP-dep_Trfase_small"/>
</dbReference>
<dbReference type="SUPFAM" id="SSF53383">
    <property type="entry name" value="PLP-dependent transferases"/>
    <property type="match status" value="1"/>
</dbReference>
<evidence type="ECO:0000256" key="3">
    <source>
        <dbReference type="ARBA" id="ARBA00022576"/>
    </source>
</evidence>
<keyword evidence="4 7" id="KW-0808">Transferase</keyword>
<dbReference type="NCBIfam" id="NF006388">
    <property type="entry name" value="PRK08637.1"/>
    <property type="match status" value="1"/>
</dbReference>
<dbReference type="RefSeq" id="WP_092231506.1">
    <property type="nucleotide sequence ID" value="NZ_FNLL01000003.1"/>
</dbReference>
<dbReference type="GO" id="GO:0008483">
    <property type="term" value="F:transaminase activity"/>
    <property type="evidence" value="ECO:0007669"/>
    <property type="project" value="UniProtKB-KW"/>
</dbReference>
<accession>A0A1H2EKA2</accession>
<protein>
    <submittedName>
        <fullName evidence="7">Aspartate/methionine/tyrosine aminotransferase</fullName>
    </submittedName>
</protein>
<dbReference type="Pfam" id="PF00155">
    <property type="entry name" value="Aminotran_1_2"/>
    <property type="match status" value="1"/>
</dbReference>
<evidence type="ECO:0000259" key="6">
    <source>
        <dbReference type="Pfam" id="PF00155"/>
    </source>
</evidence>
<dbReference type="EMBL" id="FNLL01000003">
    <property type="protein sequence ID" value="SDT95393.1"/>
    <property type="molecule type" value="Genomic_DNA"/>
</dbReference>
<dbReference type="InterPro" id="IPR050596">
    <property type="entry name" value="AspAT/PAT-like"/>
</dbReference>
<name>A0A1H2EKA2_9BACT</name>
<keyword evidence="3 7" id="KW-0032">Aminotransferase</keyword>
<dbReference type="InterPro" id="IPR004839">
    <property type="entry name" value="Aminotransferase_I/II_large"/>
</dbReference>
<evidence type="ECO:0000313" key="8">
    <source>
        <dbReference type="Proteomes" id="UP000199608"/>
    </source>
</evidence>
<dbReference type="Gene3D" id="3.40.640.10">
    <property type="entry name" value="Type I PLP-dependent aspartate aminotransferase-like (Major domain)"/>
    <property type="match status" value="1"/>
</dbReference>
<evidence type="ECO:0000256" key="2">
    <source>
        <dbReference type="ARBA" id="ARBA00007441"/>
    </source>
</evidence>
<organism evidence="7 8">
    <name type="scientific">Desulfobacula phenolica</name>
    <dbReference type="NCBI Taxonomy" id="90732"/>
    <lineage>
        <taxon>Bacteria</taxon>
        <taxon>Pseudomonadati</taxon>
        <taxon>Thermodesulfobacteriota</taxon>
        <taxon>Desulfobacteria</taxon>
        <taxon>Desulfobacterales</taxon>
        <taxon>Desulfobacteraceae</taxon>
        <taxon>Desulfobacula</taxon>
    </lineage>
</organism>
<comment type="similarity">
    <text evidence="2">Belongs to the class-I pyridoxal-phosphate-dependent aminotransferase family.</text>
</comment>
<dbReference type="PANTHER" id="PTHR46383:SF1">
    <property type="entry name" value="ASPARTATE AMINOTRANSFERASE"/>
    <property type="match status" value="1"/>
</dbReference>
<dbReference type="GO" id="GO:0030170">
    <property type="term" value="F:pyridoxal phosphate binding"/>
    <property type="evidence" value="ECO:0007669"/>
    <property type="project" value="InterPro"/>
</dbReference>
<evidence type="ECO:0000256" key="1">
    <source>
        <dbReference type="ARBA" id="ARBA00001933"/>
    </source>
</evidence>
<dbReference type="PANTHER" id="PTHR46383">
    <property type="entry name" value="ASPARTATE AMINOTRANSFERASE"/>
    <property type="match status" value="1"/>
</dbReference>
<dbReference type="AlphaFoldDB" id="A0A1H2EKA2"/>
<dbReference type="Gene3D" id="3.90.1150.10">
    <property type="entry name" value="Aspartate Aminotransferase, domain 1"/>
    <property type="match status" value="1"/>
</dbReference>